<dbReference type="KEGG" id="bpu:BPUM_04175"/>
<reference evidence="2 3" key="3">
    <citation type="journal article" date="2013" name="PLoS ONE">
        <title>Candidate genes that may be responsible for the unusual resistances exhibited by Bacillus pumilus SAFR-032 spores.</title>
        <authorList>
            <person name="Tirumalai M.R."/>
            <person name="Rastogi R."/>
            <person name="Zamani N."/>
            <person name="O'Bryant Williams E."/>
            <person name="Allen S."/>
            <person name="Diouf F."/>
            <person name="Kwende S."/>
            <person name="Weinstock G.M."/>
            <person name="Venkateswaran K.J."/>
            <person name="Fox G.E."/>
        </authorList>
    </citation>
    <scope>NUCLEOTIDE SEQUENCE [LARGE SCALE GENOMIC DNA]</scope>
    <source>
        <strain evidence="2 3">SAFR-032</strain>
    </source>
</reference>
<dbReference type="STRING" id="315750.BPUM_04175"/>
<evidence type="ECO:0000313" key="3">
    <source>
        <dbReference type="Proteomes" id="UP000001355"/>
    </source>
</evidence>
<sequence length="78" mass="8935">MMSEFVSKESILQLLEEIERKIDAVEEELSLAVNETTRIAIEEQEQMIDRLESEVKDCEGKIHVAEYQLAARPAYHAG</sequence>
<dbReference type="Pfam" id="PF17522">
    <property type="entry name" value="DUF5446"/>
    <property type="match status" value="1"/>
</dbReference>
<gene>
    <name evidence="2" type="ORF">BPUM_04175</name>
</gene>
<evidence type="ECO:0000313" key="2">
    <source>
        <dbReference type="EMBL" id="ALS35560.1"/>
    </source>
</evidence>
<evidence type="ECO:0000256" key="1">
    <source>
        <dbReference type="SAM" id="Coils"/>
    </source>
</evidence>
<protein>
    <submittedName>
        <fullName evidence="2">Uncharacterized protein</fullName>
    </submittedName>
</protein>
<keyword evidence="1" id="KW-0175">Coiled coil</keyword>
<dbReference type="OrthoDB" id="2885037at2"/>
<feature type="coiled-coil region" evidence="1">
    <location>
        <begin position="8"/>
        <end position="68"/>
    </location>
</feature>
<organism evidence="2 3">
    <name type="scientific">Bacillus pumilus (strain SAFR-032)</name>
    <dbReference type="NCBI Taxonomy" id="315750"/>
    <lineage>
        <taxon>Bacteria</taxon>
        <taxon>Bacillati</taxon>
        <taxon>Bacillota</taxon>
        <taxon>Bacilli</taxon>
        <taxon>Bacillales</taxon>
        <taxon>Bacillaceae</taxon>
        <taxon>Bacillus</taxon>
    </lineage>
</organism>
<dbReference type="AlphaFoldDB" id="A0A0U2VD12"/>
<proteinExistence type="predicted"/>
<dbReference type="EMBL" id="CP000813">
    <property type="protein sequence ID" value="ALS35560.1"/>
    <property type="molecule type" value="Genomic_DNA"/>
</dbReference>
<dbReference type="Proteomes" id="UP000001355">
    <property type="component" value="Chromosome"/>
</dbReference>
<keyword evidence="3" id="KW-1185">Reference proteome</keyword>
<reference evidence="2 3" key="2">
    <citation type="journal article" date="2013" name="Extremophiles">
        <title>An ICEBs1-like element may be associated with the extreme radiation and desiccation resistance of Bacillus pumilus SAFR-032 spores.</title>
        <authorList>
            <person name="Tirumalai M.R."/>
            <person name="Fox G.E."/>
        </authorList>
    </citation>
    <scope>NUCLEOTIDE SEQUENCE [LARGE SCALE GENOMIC DNA]</scope>
    <source>
        <strain evidence="2 3">SAFR-032</strain>
    </source>
</reference>
<reference evidence="2 3" key="1">
    <citation type="journal article" date="2007" name="PLoS ONE">
        <title>Paradoxical DNA repair and peroxide resistance gene conservation in Bacillus pumilus SAFR-032.</title>
        <authorList>
            <person name="Gioia J."/>
            <person name="Yerrapragada S."/>
            <person name="Qin X."/>
            <person name="Jiang H."/>
            <person name="Igboeli O.C."/>
            <person name="Muzny D."/>
            <person name="Dugan-Rocha S."/>
            <person name="Ding Y."/>
            <person name="Hawes A."/>
            <person name="Liu W."/>
            <person name="Perez L."/>
            <person name="Kovar C."/>
            <person name="Dinh H."/>
            <person name="Lee S."/>
            <person name="Nazareth L."/>
            <person name="Blyth P."/>
            <person name="Holder M."/>
            <person name="Buhay C."/>
            <person name="Tirumalai M.R."/>
            <person name="Liu Y."/>
            <person name="Dasgupta I."/>
            <person name="Bokhetache L."/>
            <person name="Fujita M."/>
            <person name="Karouia F."/>
            <person name="Eswara Moorthy P."/>
            <person name="Siefert J."/>
            <person name="Uzman A."/>
            <person name="Buzumbo P."/>
            <person name="Verma A."/>
            <person name="Zwiya H."/>
            <person name="McWilliams B.D."/>
            <person name="Olowu A."/>
            <person name="Clinkenbeard K.D."/>
            <person name="Newcombe D."/>
            <person name="Golebiewski L."/>
            <person name="Petrosino J.F."/>
            <person name="Nicholson W.L."/>
            <person name="Fox G.E."/>
            <person name="Venkateswaran K."/>
            <person name="Highlander S.K."/>
            <person name="Weinstock G.M."/>
        </authorList>
    </citation>
    <scope>NUCLEOTIDE SEQUENCE [LARGE SCALE GENOMIC DNA]</scope>
    <source>
        <strain evidence="2 3">SAFR-032</strain>
    </source>
</reference>
<accession>A0A0U2VD12</accession>
<dbReference type="InterPro" id="IPR020252">
    <property type="entry name" value="DUF5446"/>
</dbReference>
<name>A0A0U2VD12_BACP2</name>